<dbReference type="InterPro" id="IPR041963">
    <property type="entry name" value="BsuBI/PstI_C_sf"/>
</dbReference>
<feature type="domain" description="BsuBI/PstI restriction endonuclease" evidence="1">
    <location>
        <begin position="191"/>
        <end position="330"/>
    </location>
</feature>
<evidence type="ECO:0000259" key="1">
    <source>
        <dbReference type="Pfam" id="PF06616"/>
    </source>
</evidence>
<dbReference type="Gene3D" id="3.40.1350.80">
    <property type="match status" value="1"/>
</dbReference>
<dbReference type="GO" id="GO:0009036">
    <property type="term" value="F:type II site-specific deoxyribonuclease activity"/>
    <property type="evidence" value="ECO:0007669"/>
    <property type="project" value="InterPro"/>
</dbReference>
<proteinExistence type="predicted"/>
<dbReference type="EMBL" id="MLTE01000017">
    <property type="protein sequence ID" value="OHJ48389.1"/>
    <property type="molecule type" value="Genomic_DNA"/>
</dbReference>
<comment type="caution">
    <text evidence="2">The sequence shown here is derived from an EMBL/GenBank/DDBJ whole genome shotgun (WGS) entry which is preliminary data.</text>
</comment>
<reference evidence="2" key="1">
    <citation type="submission" date="2016-09" db="EMBL/GenBank/DDBJ databases">
        <title>Whole genome sequencing of Salmonella enterica.</title>
        <authorList>
            <person name="Bell R."/>
        </authorList>
    </citation>
    <scope>NUCLEOTIDE SEQUENCE [LARGE SCALE GENOMIC DNA]</scope>
    <source>
        <strain evidence="2">CFSAN044929</strain>
    </source>
</reference>
<name>A0A3F3ITQ8_SALER</name>
<dbReference type="Proteomes" id="UP000866740">
    <property type="component" value="Unassembled WGS sequence"/>
</dbReference>
<dbReference type="Pfam" id="PF06616">
    <property type="entry name" value="BsuBI_PstI_RE"/>
    <property type="match status" value="1"/>
</dbReference>
<evidence type="ECO:0000313" key="2">
    <source>
        <dbReference type="EMBL" id="OHJ48389.1"/>
    </source>
</evidence>
<gene>
    <name evidence="2" type="ORF">A7S51_21120</name>
</gene>
<dbReference type="GO" id="GO:0009307">
    <property type="term" value="P:DNA restriction-modification system"/>
    <property type="evidence" value="ECO:0007669"/>
    <property type="project" value="InterPro"/>
</dbReference>
<dbReference type="GO" id="GO:0003677">
    <property type="term" value="F:DNA binding"/>
    <property type="evidence" value="ECO:0007669"/>
    <property type="project" value="InterPro"/>
</dbReference>
<dbReference type="RefSeq" id="WP_070802558.1">
    <property type="nucleotide sequence ID" value="NZ_MLTE01000017.1"/>
</dbReference>
<protein>
    <recommendedName>
        <fullName evidence="1">BsuBI/PstI restriction endonuclease domain-containing protein</fullName>
    </recommendedName>
</protein>
<sequence>MGIEDNAIARRREAQERGEKVVPDSYQGVTKQRVRNVLAVIDRCTENMIDVVYALLCDEPSWYKKAAKNGYRFCDGGSVAHIGTHVGILQRGGNLKLDREGRDYWLKPLWEIGAIEKVYLDSKDGKFKPGHPIAKSSNSAYRLSTDFLVILQAPEADWLELAQGWVQIDVQRERLALQAAQALETSNTIESAHSKLIRASHEIYATRFLPGYQVIYIDDGDGDRITTEQKQILAEAGVTLTINDSMPDVLLWNRQSDYLWVIEAVTSDGEVDIHKMNSMNSFAQRNGKKGVGFTTTYPTWKKAAERQSAFKNLAGNAYFWISEDPSRVFKIFQ</sequence>
<accession>A0A3F3ITQ8</accession>
<organism evidence="2">
    <name type="scientific">Salmonella enterica</name>
    <name type="common">Salmonella choleraesuis</name>
    <dbReference type="NCBI Taxonomy" id="28901"/>
    <lineage>
        <taxon>Bacteria</taxon>
        <taxon>Pseudomonadati</taxon>
        <taxon>Pseudomonadota</taxon>
        <taxon>Gammaproteobacteria</taxon>
        <taxon>Enterobacterales</taxon>
        <taxon>Enterobacteriaceae</taxon>
        <taxon>Salmonella</taxon>
    </lineage>
</organism>
<dbReference type="InterPro" id="IPR009528">
    <property type="entry name" value="Restrct_endonuc_II_BsuBI_C"/>
</dbReference>
<dbReference type="AlphaFoldDB" id="A0A3F3ITQ8"/>
<dbReference type="GO" id="GO:0000287">
    <property type="term" value="F:magnesium ion binding"/>
    <property type="evidence" value="ECO:0007669"/>
    <property type="project" value="InterPro"/>
</dbReference>